<gene>
    <name evidence="1" type="ORF">G5S32_05385</name>
</gene>
<dbReference type="EMBL" id="CP049331">
    <property type="protein sequence ID" value="QIH41460.1"/>
    <property type="molecule type" value="Genomic_DNA"/>
</dbReference>
<keyword evidence="2" id="KW-1185">Reference proteome</keyword>
<dbReference type="RefSeq" id="WP_165311056.1">
    <property type="nucleotide sequence ID" value="NZ_CP049331.1"/>
</dbReference>
<evidence type="ECO:0000313" key="2">
    <source>
        <dbReference type="Proteomes" id="UP000503003"/>
    </source>
</evidence>
<organism evidence="1 2">
    <name type="scientific">Vibrio ziniensis</name>
    <dbReference type="NCBI Taxonomy" id="2711221"/>
    <lineage>
        <taxon>Bacteria</taxon>
        <taxon>Pseudomonadati</taxon>
        <taxon>Pseudomonadota</taxon>
        <taxon>Gammaproteobacteria</taxon>
        <taxon>Vibrionales</taxon>
        <taxon>Vibrionaceae</taxon>
        <taxon>Vibrio</taxon>
    </lineage>
</organism>
<reference evidence="1 2" key="1">
    <citation type="submission" date="2020-02" db="EMBL/GenBank/DDBJ databases">
        <title>A complete genome of a marine bacterium Vibrio sp. ZWAL4003 isolated from the mangrove sediment with the ability to degrade polysaccharides.</title>
        <authorList>
            <person name="Wu J."/>
            <person name="Qu W."/>
            <person name="Zeng R."/>
        </authorList>
    </citation>
    <scope>NUCLEOTIDE SEQUENCE [LARGE SCALE GENOMIC DNA]</scope>
    <source>
        <strain evidence="1 2">ZWAL4003</strain>
    </source>
</reference>
<protein>
    <submittedName>
        <fullName evidence="1">Uncharacterized protein</fullName>
    </submittedName>
</protein>
<sequence>MGWIYLPSVSVVNGSNMVTVTNTATDSIKPGDGLLIGSYDLVEVTEVAIGQLKLKKNWTAATQSNAEAAVVPTFGDFNAATAALRQATTVTQGNFKAMEEWWTKEGEVTFKGYDNTEYTVRTAQQMDADVAALEVQAQELIGDLASVGYAQSEAEFSAMRNRNKLRFAASDFVYHGNVYAQGDYKAINEGLWTAPAHPNSLNLGKASGAYTGNSKTLHAEIHVAGVIAKLRGVDPNSLQAGMGLTFPPAPNGTVTYDSATGAIIDFTTSPGHYSGYTGYTTATERAALSGLSAVNEAVVSAFEGIIRNGDFRFSSSFWSIVSNVGSLSESNGVLTATRLIDGWMTLSQSTVFNGNNEDYDVSLTLEDIQGSVIALRIWVGGIAYNIDVNKIGIPQTIRVNGSGASSFQIQATSNSTSSFSLSNLSVVSVTTSVVTERVDLTGLEVYAEEVTNGEVFPTCIQNTNSSVISGVPMVLSTRPKSYFQVYDGQYASGSVNDTFYCWQWNSLTQAQQQQVISYLGDTIFVNASGNLVQWRVRHRSFAGAGNGDWNSVNPAVASVGARFGSGTNFGMVRPQGTQDSVTAFNTVATYIESYVVSSHSYAGSNALIGDNGLFVMRDGSANNVKAYKGECYLYVIATVPRLNTGGFCDSLNPLGTRQWQSGGVRVTRYTAMDEADRPSTVKSCFITGYDNGNAHASTGSISSALSGRPDGKYYDAIYSSGLGGVIDHRLKYGAWDASSAEQAAVVREELKNGTYRGREKLIYTCVFESETACTAAGYTVLNNDNSSAVVGYITTNITVEGQFTQSDVIGDPANILLTNALKDGWLGSWVPVISDSAVNMSLTRKNTNGLTTLATQRYTVSTGIWSAQSLAYSAVTNTVSNHTNDRVEIINYTSFAKQTKSSVNLPVLYGELGLNDILVTQNFDSGYTALLVESLLGFSPTSSSSTYRVMYPRVESIGLNRESYLSNSQFTGVTMHSDIRMGVPNNLGKGGKFLFHQISNNGQASLNIIANELIYDSTAGNWGDDSKLKVAASSTFTDLNGNVCKSDIHTLTKDYGHIKNQI</sequence>
<dbReference type="Proteomes" id="UP000503003">
    <property type="component" value="Chromosome 1"/>
</dbReference>
<name>A0A6G7CHA8_9VIBR</name>
<proteinExistence type="predicted"/>
<dbReference type="AlphaFoldDB" id="A0A6G7CHA8"/>
<accession>A0A6G7CHA8</accession>
<evidence type="ECO:0000313" key="1">
    <source>
        <dbReference type="EMBL" id="QIH41460.1"/>
    </source>
</evidence>
<dbReference type="KEGG" id="vzi:G5S32_05385"/>